<organism evidence="2 3">
    <name type="scientific">Dactylonectria macrodidyma</name>
    <dbReference type="NCBI Taxonomy" id="307937"/>
    <lineage>
        <taxon>Eukaryota</taxon>
        <taxon>Fungi</taxon>
        <taxon>Dikarya</taxon>
        <taxon>Ascomycota</taxon>
        <taxon>Pezizomycotina</taxon>
        <taxon>Sordariomycetes</taxon>
        <taxon>Hypocreomycetidae</taxon>
        <taxon>Hypocreales</taxon>
        <taxon>Nectriaceae</taxon>
        <taxon>Dactylonectria</taxon>
    </lineage>
</organism>
<sequence length="208" mass="23129">MFHDLIPSSHILHQRVARRDDAVVNVGIDRVPRIAMDFLIQIAATTISGSDMNIRQRMQETRWRHMQKVFALARVNGRRLRKVKLNHPASGSVGLADDDIAKSDVHTLLRSGDAAPNSHQEPNSDLRKGGKQTRCCGGSKRDDDGVAFSHPGPVVRVCVARVPREAMLLIVTPIEQSSRCRTFDGKRRDAPKRVEIGTISKPVCFVVI</sequence>
<gene>
    <name evidence="2" type="ORF">EDB81DRAFT_861320</name>
</gene>
<dbReference type="Proteomes" id="UP000738349">
    <property type="component" value="Unassembled WGS sequence"/>
</dbReference>
<evidence type="ECO:0000313" key="2">
    <source>
        <dbReference type="EMBL" id="KAH7123191.1"/>
    </source>
</evidence>
<feature type="region of interest" description="Disordered" evidence="1">
    <location>
        <begin position="111"/>
        <end position="138"/>
    </location>
</feature>
<reference evidence="2" key="1">
    <citation type="journal article" date="2021" name="Nat. Commun.">
        <title>Genetic determinants of endophytism in the Arabidopsis root mycobiome.</title>
        <authorList>
            <person name="Mesny F."/>
            <person name="Miyauchi S."/>
            <person name="Thiergart T."/>
            <person name="Pickel B."/>
            <person name="Atanasova L."/>
            <person name="Karlsson M."/>
            <person name="Huettel B."/>
            <person name="Barry K.W."/>
            <person name="Haridas S."/>
            <person name="Chen C."/>
            <person name="Bauer D."/>
            <person name="Andreopoulos W."/>
            <person name="Pangilinan J."/>
            <person name="LaButti K."/>
            <person name="Riley R."/>
            <person name="Lipzen A."/>
            <person name="Clum A."/>
            <person name="Drula E."/>
            <person name="Henrissat B."/>
            <person name="Kohler A."/>
            <person name="Grigoriev I.V."/>
            <person name="Martin F.M."/>
            <person name="Hacquard S."/>
        </authorList>
    </citation>
    <scope>NUCLEOTIDE SEQUENCE</scope>
    <source>
        <strain evidence="2">MPI-CAGE-AT-0147</strain>
    </source>
</reference>
<dbReference type="EMBL" id="JAGMUV010000023">
    <property type="protein sequence ID" value="KAH7123191.1"/>
    <property type="molecule type" value="Genomic_DNA"/>
</dbReference>
<accession>A0A9P9DRD7</accession>
<name>A0A9P9DRD7_9HYPO</name>
<evidence type="ECO:0000313" key="3">
    <source>
        <dbReference type="Proteomes" id="UP000738349"/>
    </source>
</evidence>
<dbReference type="AlphaFoldDB" id="A0A9P9DRD7"/>
<evidence type="ECO:0000256" key="1">
    <source>
        <dbReference type="SAM" id="MobiDB-lite"/>
    </source>
</evidence>
<comment type="caution">
    <text evidence="2">The sequence shown here is derived from an EMBL/GenBank/DDBJ whole genome shotgun (WGS) entry which is preliminary data.</text>
</comment>
<keyword evidence="3" id="KW-1185">Reference proteome</keyword>
<proteinExistence type="predicted"/>
<protein>
    <submittedName>
        <fullName evidence="2">Uncharacterized protein</fullName>
    </submittedName>
</protein>